<protein>
    <submittedName>
        <fullName evidence="3">853_t:CDS:1</fullName>
    </submittedName>
</protein>
<reference evidence="3" key="1">
    <citation type="submission" date="2021-06" db="EMBL/GenBank/DDBJ databases">
        <authorList>
            <person name="Kallberg Y."/>
            <person name="Tangrot J."/>
            <person name="Rosling A."/>
        </authorList>
    </citation>
    <scope>NUCLEOTIDE SEQUENCE</scope>
    <source>
        <strain evidence="3">87-6 pot B 2015</strain>
    </source>
</reference>
<feature type="compositionally biased region" description="Polar residues" evidence="2">
    <location>
        <begin position="72"/>
        <end position="81"/>
    </location>
</feature>
<dbReference type="PANTHER" id="PTHR46430">
    <property type="entry name" value="PROTEIN SKT5-RELATED"/>
    <property type="match status" value="1"/>
</dbReference>
<feature type="compositionally biased region" description="Polar residues" evidence="2">
    <location>
        <begin position="294"/>
        <end position="317"/>
    </location>
</feature>
<feature type="compositionally biased region" description="Low complexity" evidence="2">
    <location>
        <begin position="201"/>
        <end position="211"/>
    </location>
</feature>
<feature type="region of interest" description="Disordered" evidence="2">
    <location>
        <begin position="260"/>
        <end position="381"/>
    </location>
</feature>
<feature type="compositionally biased region" description="Polar residues" evidence="2">
    <location>
        <begin position="260"/>
        <end position="274"/>
    </location>
</feature>
<dbReference type="InterPro" id="IPR051726">
    <property type="entry name" value="Chitin_Synth_Reg"/>
</dbReference>
<evidence type="ECO:0000256" key="2">
    <source>
        <dbReference type="SAM" id="MobiDB-lite"/>
    </source>
</evidence>
<dbReference type="Pfam" id="PF08238">
    <property type="entry name" value="Sel1"/>
    <property type="match status" value="7"/>
</dbReference>
<organism evidence="3 4">
    <name type="scientific">Funneliformis mosseae</name>
    <name type="common">Endomycorrhizal fungus</name>
    <name type="synonym">Glomus mosseae</name>
    <dbReference type="NCBI Taxonomy" id="27381"/>
    <lineage>
        <taxon>Eukaryota</taxon>
        <taxon>Fungi</taxon>
        <taxon>Fungi incertae sedis</taxon>
        <taxon>Mucoromycota</taxon>
        <taxon>Glomeromycotina</taxon>
        <taxon>Glomeromycetes</taxon>
        <taxon>Glomerales</taxon>
        <taxon>Glomeraceae</taxon>
        <taxon>Funneliformis</taxon>
    </lineage>
</organism>
<dbReference type="InterPro" id="IPR011990">
    <property type="entry name" value="TPR-like_helical_dom_sf"/>
</dbReference>
<feature type="compositionally biased region" description="Pro residues" evidence="2">
    <location>
        <begin position="92"/>
        <end position="105"/>
    </location>
</feature>
<dbReference type="AlphaFoldDB" id="A0A9N9AAB9"/>
<sequence length="798" mass="89981">MAENQNAYYFSGGDGNGTQPRPTLPRTRSVVGPRPLPGGSNSYSKESRDASYQQQKQYIFGNVSEYDPAPVQNYTPQNFIPPQQYRLDPSDQPFPPLVSPKPQKPIPTVTKDISNALETQYPGVNEYEIQYIPTTSDTPKSWYKGDDEKLNLASDQNQSPQPQNNTESRSNIIIVSQESQIYQLHQGTKELPSQDNHGPHQQSQQSTPPSSIHNTPRQSLSQSVNIHQQQTQYPGRNSQETVQGQYMQMKQQKYPNQIGQQTNYNQNNQVGSEPSNQMNSSTQTSTSLQRFSTNNDHSMSNSPISPIQNPWNSQGQLSMPEYRQGSPNNYQSSSSSGFPRQPSPGAVSVGPDGASIPSSLSGVNRSAWGQRSPTPERGSLKYQPNTNIRLLIDDKIERRMTMTSNTLVKDENALQKYREAAKKTNDPNVQLDYAKFLINMIECHDASVGNKNNEQINNSNQENYNKLVGEICYWINSLARKDNPEAMYIKGNWYEYGKFGKEISQDKAFRLYLSASKQDFPKAIYKVAQHYEKNKDVKRGLQFYKKSASNGDVSALYRLALIYLLGDLKTETDYNQALIYLKSAATKANEDCPNGAYVYGMILAREWDKAEIPDQVVAPDDHEAKEYIQRAANLGYVPALYKMGHCYEYATLGCQFDPILSVSYYKRAAEKGDVEADMALSKWYLCGAEGYFEQNEALAYEHAEKAANKGLAAAEFAMGYFHDVGIHVPVNPNQAIAWYEKAAEHGNEDAKQRLARGGRITRLDHLNNQNKLKNERNEKVIRIVSYNKSVRYDGPKNF</sequence>
<name>A0A9N9AAB9_FUNMO</name>
<keyword evidence="1" id="KW-0677">Repeat</keyword>
<feature type="compositionally biased region" description="Polar residues" evidence="2">
    <location>
        <begin position="39"/>
        <end position="53"/>
    </location>
</feature>
<feature type="region of interest" description="Disordered" evidence="2">
    <location>
        <begin position="1"/>
        <end position="53"/>
    </location>
</feature>
<feature type="region of interest" description="Disordered" evidence="2">
    <location>
        <begin position="69"/>
        <end position="105"/>
    </location>
</feature>
<dbReference type="InterPro" id="IPR006597">
    <property type="entry name" value="Sel1-like"/>
</dbReference>
<feature type="compositionally biased region" description="Polar residues" evidence="2">
    <location>
        <begin position="189"/>
        <end position="200"/>
    </location>
</feature>
<keyword evidence="4" id="KW-1185">Reference proteome</keyword>
<comment type="caution">
    <text evidence="3">The sequence shown here is derived from an EMBL/GenBank/DDBJ whole genome shotgun (WGS) entry which is preliminary data.</text>
</comment>
<feature type="compositionally biased region" description="Polar residues" evidence="2">
    <location>
        <begin position="212"/>
        <end position="243"/>
    </location>
</feature>
<dbReference type="Gene3D" id="1.25.40.10">
    <property type="entry name" value="Tetratricopeptide repeat domain"/>
    <property type="match status" value="2"/>
</dbReference>
<gene>
    <name evidence="3" type="ORF">FMOSSE_LOCUS5133</name>
</gene>
<evidence type="ECO:0000256" key="1">
    <source>
        <dbReference type="ARBA" id="ARBA00022737"/>
    </source>
</evidence>
<feature type="region of interest" description="Disordered" evidence="2">
    <location>
        <begin position="189"/>
        <end position="243"/>
    </location>
</feature>
<proteinExistence type="predicted"/>
<feature type="compositionally biased region" description="Polar residues" evidence="2">
    <location>
        <begin position="356"/>
        <end position="373"/>
    </location>
</feature>
<evidence type="ECO:0000313" key="3">
    <source>
        <dbReference type="EMBL" id="CAG8523102.1"/>
    </source>
</evidence>
<evidence type="ECO:0000313" key="4">
    <source>
        <dbReference type="Proteomes" id="UP000789375"/>
    </source>
</evidence>
<dbReference type="SUPFAM" id="SSF81901">
    <property type="entry name" value="HCP-like"/>
    <property type="match status" value="1"/>
</dbReference>
<dbReference type="PANTHER" id="PTHR46430:SF2">
    <property type="entry name" value="CHITIN SYNTHASE REGULATORY FACTOR 4"/>
    <property type="match status" value="1"/>
</dbReference>
<accession>A0A9N9AAB9</accession>
<dbReference type="Proteomes" id="UP000789375">
    <property type="component" value="Unassembled WGS sequence"/>
</dbReference>
<dbReference type="SMART" id="SM00671">
    <property type="entry name" value="SEL1"/>
    <property type="match status" value="7"/>
</dbReference>
<feature type="compositionally biased region" description="Low complexity" evidence="2">
    <location>
        <begin position="275"/>
        <end position="293"/>
    </location>
</feature>
<dbReference type="EMBL" id="CAJVPP010000938">
    <property type="protein sequence ID" value="CAG8523102.1"/>
    <property type="molecule type" value="Genomic_DNA"/>
</dbReference>